<protein>
    <submittedName>
        <fullName evidence="1">Uncharacterized protein</fullName>
    </submittedName>
</protein>
<dbReference type="EMBL" id="CABVMM010000003">
    <property type="protein sequence ID" value="VVU99572.1"/>
    <property type="molecule type" value="Genomic_DNA"/>
</dbReference>
<gene>
    <name evidence="1" type="ORF">FVB9532_00827</name>
</gene>
<proteinExistence type="predicted"/>
<comment type="caution">
    <text evidence="1">The sequence shown here is derived from an EMBL/GenBank/DDBJ whole genome shotgun (WGS) entry which is preliminary data.</text>
</comment>
<reference evidence="1" key="1">
    <citation type="submission" date="2019-09" db="EMBL/GenBank/DDBJ databases">
        <authorList>
            <person name="Rodrigo-Torres L."/>
            <person name="Arahal R. D."/>
            <person name="Lucena T."/>
        </authorList>
    </citation>
    <scope>NUCLEOTIDE SEQUENCE</scope>
    <source>
        <strain evidence="1">ISS653</strain>
    </source>
</reference>
<evidence type="ECO:0000313" key="1">
    <source>
        <dbReference type="EMBL" id="VVU99572.1"/>
    </source>
</evidence>
<organism evidence="1 2">
    <name type="scientific">Mesonia oceanica</name>
    <dbReference type="NCBI Taxonomy" id="2687242"/>
    <lineage>
        <taxon>Bacteria</taxon>
        <taxon>Pseudomonadati</taxon>
        <taxon>Bacteroidota</taxon>
        <taxon>Flavobacteriia</taxon>
        <taxon>Flavobacteriales</taxon>
        <taxon>Flavobacteriaceae</taxon>
        <taxon>Mesonia</taxon>
    </lineage>
</organism>
<name>A0AC61Y6P3_9FLAO</name>
<accession>A0AC61Y6P3</accession>
<sequence>MKIALHIFLFLVIQFCFAQNYNFLGPYTSDGTPLYLEPDNDVISDATMEMITNAVPEGYPVPDYNPHYISSGYDTDVILDQAADVWVTFVKEGAGYKNVLGFYTYDLNSPYTSAPTPSDITIIFPNVSEGGYGGGLMKGNKVKIGSFPANTGIGWVLLADGWKDATTSVTAGNWQLYSNPDFNPEANAKLRHHNILLADPENERIILGFEDIRRDYSSCDNDFNDALFYVSANPYSALRTQNYADVESATDVSSANMGGLESNGSLAQLIAKRNFNRVKNNSFAHKKNLQTKFQKNLTARGANSGLNLGGIFPSSGMFGSEQSYESSPTDLLSITNATEVFAVDYYEGDNRVAAALATKTLGEVYNHSKMICDRLNGSTLKDIRTVNIQNHELVMLKIERANEQVEYAILFSVAENTTTYELHSYWNIFQYPSVDFANFQIWGSSMGQVSHITNHILEELNATKPVNSSVVLDRIPSVFVTKGFYKDGEIQLEIVNKSGQGNLQVLASKRETEMATETSLNPTIALSGSYKEDVVITTGGLFDINLTLLGSNSPQADALYLADGPWGLDYLENEVVVNNFEISAFSENTNNSTDYTVERNPSVSGSVLGTANLFRTILPGEMIFDASAYESLAFSITNNLPVEIVLVTENLMDWNNRFKFQLPVNAQTSMYQINLSDFQNANGESLNEFQLKSIVFSVQGNYQSFQEFNLDIANVQFSSESLSLQDDQNLTAAFYAYPNPVKENINLVFTQPIEKANLQLFDMLGRKVLERSFTTQNNQAQINLSPLKRGIYQALIIHEKEKFSYRLVME</sequence>
<evidence type="ECO:0000313" key="2">
    <source>
        <dbReference type="Proteomes" id="UP000356253"/>
    </source>
</evidence>
<keyword evidence="2" id="KW-1185">Reference proteome</keyword>
<dbReference type="Proteomes" id="UP000356253">
    <property type="component" value="Unassembled WGS sequence"/>
</dbReference>